<dbReference type="Proteomes" id="UP000196239">
    <property type="component" value="Chromosome 1"/>
</dbReference>
<evidence type="ECO:0000256" key="1">
    <source>
        <dbReference type="ARBA" id="ARBA00005272"/>
    </source>
</evidence>
<dbReference type="InterPro" id="IPR036188">
    <property type="entry name" value="FAD/NAD-bd_sf"/>
</dbReference>
<evidence type="ECO:0000256" key="3">
    <source>
        <dbReference type="ARBA" id="ARBA00022630"/>
    </source>
</evidence>
<evidence type="ECO:0000256" key="2">
    <source>
        <dbReference type="ARBA" id="ARBA00012637"/>
    </source>
</evidence>
<keyword evidence="3" id="KW-0285">Flavoprotein</keyword>
<dbReference type="SUPFAM" id="SSF51905">
    <property type="entry name" value="FAD/NAD(P)-binding domain"/>
    <property type="match status" value="2"/>
</dbReference>
<dbReference type="Pfam" id="PF22366">
    <property type="entry name" value="NDH2_C"/>
    <property type="match status" value="1"/>
</dbReference>
<evidence type="ECO:0000259" key="9">
    <source>
        <dbReference type="Pfam" id="PF07992"/>
    </source>
</evidence>
<evidence type="ECO:0000259" key="10">
    <source>
        <dbReference type="Pfam" id="PF22366"/>
    </source>
</evidence>
<dbReference type="Pfam" id="PF07992">
    <property type="entry name" value="Pyr_redox_2"/>
    <property type="match status" value="1"/>
</dbReference>
<dbReference type="KEGG" id="ndv:NDEV_2101"/>
<evidence type="ECO:0000256" key="5">
    <source>
        <dbReference type="ARBA" id="ARBA00022946"/>
    </source>
</evidence>
<evidence type="ECO:0000256" key="7">
    <source>
        <dbReference type="ARBA" id="ARBA00023027"/>
    </source>
</evidence>
<dbReference type="InterPro" id="IPR023753">
    <property type="entry name" value="FAD/NAD-binding_dom"/>
</dbReference>
<keyword evidence="7" id="KW-0520">NAD</keyword>
<sequence>MSTMPETKILVLGGGFAGVECVRKLESYFLNQSDIQISLVSEDNFFLFTPMLPQVASGTIETRHIVIPVRTLLKKTKFYEAEVKNIDPYGKTVTLSGTKEKRGISLHYDYLVLALGSQTNFFGMDQLAKLAYSMKTLNDAVVLRNRAIDMLEQADNETNPILKKSLLTFVIVGGGFAGIETAGELMDLLHDARKYYPNIEKTDIRVIVLEALAAILPGFNEKLAKFALEKLHERGIEVKVSTKLSSFSGDEVLIEDAQPSTKDPSNQFSVNAIQTRTLVWTAGVTPVDIIKKSVFKTNRGGIVVDEFLQAVDFPEVFAVGDCSYIVDPKTTRSLPPTAQNAESEAKIVAKNIHALITNKEKEKFAYKPKGQMAVIGKRSAIASMFGIHLHGIFAWILWRIIYLSKIPRLDKKVRIFLDWTIDMFFDRDIARLKVMREKPVEEFKELDEVDDVW</sequence>
<comment type="similarity">
    <text evidence="1">Belongs to the NADH dehydrogenase family.</text>
</comment>
<reference evidence="12" key="1">
    <citation type="submission" date="2015-10" db="EMBL/GenBank/DDBJ databases">
        <authorList>
            <person name="Lehtovirta-Morley L.E."/>
            <person name="Vieille C."/>
        </authorList>
    </citation>
    <scope>NUCLEOTIDE SEQUENCE [LARGE SCALE GENOMIC DNA]</scope>
</reference>
<dbReference type="InterPro" id="IPR054585">
    <property type="entry name" value="NDH2-like_C"/>
</dbReference>
<proteinExistence type="inferred from homology"/>
<evidence type="ECO:0000313" key="12">
    <source>
        <dbReference type="Proteomes" id="UP000196239"/>
    </source>
</evidence>
<feature type="domain" description="External alternative NADH-ubiquinone oxidoreductase-like C-terminal" evidence="10">
    <location>
        <begin position="369"/>
        <end position="428"/>
    </location>
</feature>
<evidence type="ECO:0000256" key="8">
    <source>
        <dbReference type="ARBA" id="ARBA00047599"/>
    </source>
</evidence>
<keyword evidence="6" id="KW-0560">Oxidoreductase</keyword>
<keyword evidence="4" id="KW-0274">FAD</keyword>
<dbReference type="GO" id="GO:0050136">
    <property type="term" value="F:NADH dehydrogenase (quinone) (non-electrogenic) activity"/>
    <property type="evidence" value="ECO:0007669"/>
    <property type="project" value="UniProtKB-EC"/>
</dbReference>
<keyword evidence="5" id="KW-0809">Transit peptide</keyword>
<gene>
    <name evidence="11" type="ORF">NDEV_2101</name>
</gene>
<dbReference type="PANTHER" id="PTHR43706:SF47">
    <property type="entry name" value="EXTERNAL NADH-UBIQUINONE OXIDOREDUCTASE 1, MITOCHONDRIAL-RELATED"/>
    <property type="match status" value="1"/>
</dbReference>
<comment type="catalytic activity">
    <reaction evidence="8">
        <text>a quinone + NADH + H(+) = a quinol + NAD(+)</text>
        <dbReference type="Rhea" id="RHEA:46160"/>
        <dbReference type="ChEBI" id="CHEBI:15378"/>
        <dbReference type="ChEBI" id="CHEBI:24646"/>
        <dbReference type="ChEBI" id="CHEBI:57540"/>
        <dbReference type="ChEBI" id="CHEBI:57945"/>
        <dbReference type="ChEBI" id="CHEBI:132124"/>
        <dbReference type="EC" id="1.6.5.9"/>
    </reaction>
</comment>
<dbReference type="PANTHER" id="PTHR43706">
    <property type="entry name" value="NADH DEHYDROGENASE"/>
    <property type="match status" value="1"/>
</dbReference>
<protein>
    <recommendedName>
        <fullName evidence="2">NADH:ubiquinone reductase (non-electrogenic)</fullName>
        <ecNumber evidence="2">1.6.5.9</ecNumber>
    </recommendedName>
</protein>
<evidence type="ECO:0000313" key="11">
    <source>
        <dbReference type="EMBL" id="CUR52863.1"/>
    </source>
</evidence>
<dbReference type="EC" id="1.6.5.9" evidence="2"/>
<dbReference type="PRINTS" id="PR00411">
    <property type="entry name" value="PNDRDTASEI"/>
</dbReference>
<dbReference type="InterPro" id="IPR045024">
    <property type="entry name" value="NDH-2"/>
</dbReference>
<feature type="domain" description="FAD/NAD(P)-binding" evidence="9">
    <location>
        <begin position="8"/>
        <end position="345"/>
    </location>
</feature>
<dbReference type="AlphaFoldDB" id="A0A128A683"/>
<name>A0A128A683_9ARCH</name>
<keyword evidence="12" id="KW-1185">Reference proteome</keyword>
<accession>A0A128A683</accession>
<dbReference type="Gene3D" id="3.50.50.100">
    <property type="match status" value="1"/>
</dbReference>
<organism evidence="11 12">
    <name type="scientific">Nitrosotalea devaniterrae</name>
    <dbReference type="NCBI Taxonomy" id="1078905"/>
    <lineage>
        <taxon>Archaea</taxon>
        <taxon>Nitrososphaerota</taxon>
        <taxon>Nitrososphaeria</taxon>
        <taxon>Nitrosotaleales</taxon>
        <taxon>Nitrosotaleaceae</taxon>
        <taxon>Nitrosotalea</taxon>
    </lineage>
</organism>
<evidence type="ECO:0000256" key="6">
    <source>
        <dbReference type="ARBA" id="ARBA00023002"/>
    </source>
</evidence>
<dbReference type="PRINTS" id="PR00368">
    <property type="entry name" value="FADPNR"/>
</dbReference>
<evidence type="ECO:0000256" key="4">
    <source>
        <dbReference type="ARBA" id="ARBA00022827"/>
    </source>
</evidence>
<dbReference type="EMBL" id="LN890280">
    <property type="protein sequence ID" value="CUR52863.1"/>
    <property type="molecule type" value="Genomic_DNA"/>
</dbReference>